<protein>
    <submittedName>
        <fullName evidence="1">Uncharacterized protein</fullName>
    </submittedName>
</protein>
<dbReference type="SUPFAM" id="SSF47195">
    <property type="entry name" value="TMV-like viral coat proteins"/>
    <property type="match status" value="1"/>
</dbReference>
<name>A0A1X2HQ23_SYNRA</name>
<keyword evidence="2" id="KW-1185">Reference proteome</keyword>
<dbReference type="OMA" id="CPASEHT"/>
<dbReference type="Pfam" id="PF00721">
    <property type="entry name" value="TMV_coat"/>
    <property type="match status" value="1"/>
</dbReference>
<comment type="caution">
    <text evidence="1">The sequence shown here is derived from an EMBL/GenBank/DDBJ whole genome shotgun (WGS) entry which is preliminary data.</text>
</comment>
<dbReference type="InterPro" id="IPR036417">
    <property type="entry name" value="TMV-like_coat_sf"/>
</dbReference>
<evidence type="ECO:0000313" key="1">
    <source>
        <dbReference type="EMBL" id="ORZ01484.1"/>
    </source>
</evidence>
<dbReference type="OrthoDB" id="2237965at2759"/>
<dbReference type="EMBL" id="MCGN01000002">
    <property type="protein sequence ID" value="ORZ01484.1"/>
    <property type="molecule type" value="Genomic_DNA"/>
</dbReference>
<evidence type="ECO:0000313" key="2">
    <source>
        <dbReference type="Proteomes" id="UP000242180"/>
    </source>
</evidence>
<accession>A0A1X2HQ23</accession>
<gene>
    <name evidence="1" type="ORF">BCR43DRAFT_512353</name>
</gene>
<sequence>MAYNNWPARAQVVSLMRWYNLTALVNYLHALQDFITRTIGKLSETYAPVLDLSTCPASEHTRFPADTIYYCEAVGHISSQLSVLELVRSAILHGNRFQRGYPFGDTQGQAEIHMLERIGTLLAAIEQLDDKMDRQTFEERYGLQWADDKKTFG</sequence>
<dbReference type="Gene3D" id="1.20.120.70">
    <property type="entry name" value="Tobacco mosaic virus-like, coat protein"/>
    <property type="match status" value="1"/>
</dbReference>
<dbReference type="InParanoid" id="A0A1X2HQ23"/>
<dbReference type="GO" id="GO:0005198">
    <property type="term" value="F:structural molecule activity"/>
    <property type="evidence" value="ECO:0007669"/>
    <property type="project" value="InterPro"/>
</dbReference>
<dbReference type="AlphaFoldDB" id="A0A1X2HQ23"/>
<dbReference type="InterPro" id="IPR001337">
    <property type="entry name" value="TMV-like_coat"/>
</dbReference>
<reference evidence="1 2" key="1">
    <citation type="submission" date="2016-07" db="EMBL/GenBank/DDBJ databases">
        <title>Pervasive Adenine N6-methylation of Active Genes in Fungi.</title>
        <authorList>
            <consortium name="DOE Joint Genome Institute"/>
            <person name="Mondo S.J."/>
            <person name="Dannebaum R.O."/>
            <person name="Kuo R.C."/>
            <person name="Labutti K."/>
            <person name="Haridas S."/>
            <person name="Kuo A."/>
            <person name="Salamov A."/>
            <person name="Ahrendt S.R."/>
            <person name="Lipzen A."/>
            <person name="Sullivan W."/>
            <person name="Andreopoulos W.B."/>
            <person name="Clum A."/>
            <person name="Lindquist E."/>
            <person name="Daum C."/>
            <person name="Ramamoorthy G.K."/>
            <person name="Gryganskyi A."/>
            <person name="Culley D."/>
            <person name="Magnuson J.K."/>
            <person name="James T.Y."/>
            <person name="O'Malley M.A."/>
            <person name="Stajich J.E."/>
            <person name="Spatafora J.W."/>
            <person name="Visel A."/>
            <person name="Grigoriev I.V."/>
        </authorList>
    </citation>
    <scope>NUCLEOTIDE SEQUENCE [LARGE SCALE GENOMIC DNA]</scope>
    <source>
        <strain evidence="1 2">NRRL 2496</strain>
    </source>
</reference>
<dbReference type="Proteomes" id="UP000242180">
    <property type="component" value="Unassembled WGS sequence"/>
</dbReference>
<organism evidence="1 2">
    <name type="scientific">Syncephalastrum racemosum</name>
    <name type="common">Filamentous fungus</name>
    <dbReference type="NCBI Taxonomy" id="13706"/>
    <lineage>
        <taxon>Eukaryota</taxon>
        <taxon>Fungi</taxon>
        <taxon>Fungi incertae sedis</taxon>
        <taxon>Mucoromycota</taxon>
        <taxon>Mucoromycotina</taxon>
        <taxon>Mucoromycetes</taxon>
        <taxon>Mucorales</taxon>
        <taxon>Syncephalastraceae</taxon>
        <taxon>Syncephalastrum</taxon>
    </lineage>
</organism>
<proteinExistence type="predicted"/>